<organism evidence="2 3">
    <name type="scientific">Congzhengia minquanensis</name>
    <dbReference type="NCBI Taxonomy" id="2763657"/>
    <lineage>
        <taxon>Bacteria</taxon>
        <taxon>Bacillati</taxon>
        <taxon>Bacillota</taxon>
        <taxon>Clostridia</taxon>
        <taxon>Eubacteriales</taxon>
        <taxon>Oscillospiraceae</taxon>
        <taxon>Congzhengia</taxon>
    </lineage>
</organism>
<comment type="caution">
    <text evidence="2">The sequence shown here is derived from an EMBL/GenBank/DDBJ whole genome shotgun (WGS) entry which is preliminary data.</text>
</comment>
<feature type="compositionally biased region" description="Polar residues" evidence="1">
    <location>
        <begin position="75"/>
        <end position="111"/>
    </location>
</feature>
<accession>A0A926DNL3</accession>
<dbReference type="RefSeq" id="WP_249312782.1">
    <property type="nucleotide sequence ID" value="NZ_JACRSU010000003.1"/>
</dbReference>
<name>A0A926DNL3_9FIRM</name>
<keyword evidence="3" id="KW-1185">Reference proteome</keyword>
<dbReference type="Proteomes" id="UP000611762">
    <property type="component" value="Unassembled WGS sequence"/>
</dbReference>
<proteinExistence type="predicted"/>
<gene>
    <name evidence="2" type="ORF">H8698_08385</name>
</gene>
<evidence type="ECO:0000313" key="2">
    <source>
        <dbReference type="EMBL" id="MBC8540987.1"/>
    </source>
</evidence>
<protein>
    <submittedName>
        <fullName evidence="2">Uncharacterized protein</fullName>
    </submittedName>
</protein>
<reference evidence="2" key="1">
    <citation type="submission" date="2020-08" db="EMBL/GenBank/DDBJ databases">
        <title>Genome public.</title>
        <authorList>
            <person name="Liu C."/>
            <person name="Sun Q."/>
        </authorList>
    </citation>
    <scope>NUCLEOTIDE SEQUENCE</scope>
    <source>
        <strain evidence="2">H8</strain>
    </source>
</reference>
<sequence>MMRRFLSGNVGSTAEIIFSNLGLKEKVIGEIVGIAENAIVLEVNGDLTAGCIDNILFIRVFKDPMHAREAVLESEMQTAPQNAGFPNTNQSGQTISPSLNAPGRRTQTILR</sequence>
<feature type="region of interest" description="Disordered" evidence="1">
    <location>
        <begin position="74"/>
        <end position="111"/>
    </location>
</feature>
<dbReference type="EMBL" id="JACRSU010000003">
    <property type="protein sequence ID" value="MBC8540987.1"/>
    <property type="molecule type" value="Genomic_DNA"/>
</dbReference>
<dbReference type="AlphaFoldDB" id="A0A926DNL3"/>
<evidence type="ECO:0000256" key="1">
    <source>
        <dbReference type="SAM" id="MobiDB-lite"/>
    </source>
</evidence>
<evidence type="ECO:0000313" key="3">
    <source>
        <dbReference type="Proteomes" id="UP000611762"/>
    </source>
</evidence>